<reference evidence="1" key="2">
    <citation type="journal article" date="2014" name="Genomics">
        <title>Prevalence and mapping of a plasmid encoding a type IV secretion system in Acinetobacter baumannii.</title>
        <authorList>
            <person name="Liu C.C."/>
            <person name="Kuo H.Y."/>
            <person name="Tang C.Y."/>
            <person name="Chang K.C."/>
            <person name="Liou M.L."/>
        </authorList>
    </citation>
    <scope>NUCLEOTIDE SEQUENCE</scope>
    <source>
        <strain evidence="1">TYTH-1</strain>
        <plasmid evidence="1">pAB_CC</plasmid>
    </source>
</reference>
<dbReference type="EMBL" id="KF889012">
    <property type="protein sequence ID" value="AII26421.1"/>
    <property type="molecule type" value="Genomic_DNA"/>
</dbReference>
<proteinExistence type="predicted"/>
<gene>
    <name evidence="1" type="ORF">M3Q_pABCC18</name>
</gene>
<accession>A0A076G4Q7</accession>
<sequence length="119" mass="13752">MAWDVETTELFDSWLAEQDENAQDKILASLLVLSELGPNLGRPHVDTIKESKYPNMKEIRVQVKGHPIRGFFAFDPERKAIVLCAGDKKGLNEKAFYKEMIKIADEQYEQYLRDNYGDK</sequence>
<evidence type="ECO:0008006" key="2">
    <source>
        <dbReference type="Google" id="ProtNLM"/>
    </source>
</evidence>
<geneLocation type="plasmid" evidence="1">
    <name>pAB_CC</name>
</geneLocation>
<dbReference type="RefSeq" id="WP_000312250.1">
    <property type="nucleotide sequence ID" value="NZ_KF889012.1"/>
</dbReference>
<dbReference type="AlphaFoldDB" id="A0A076G4Q7"/>
<dbReference type="Pfam" id="PF05973">
    <property type="entry name" value="Gp49"/>
    <property type="match status" value="1"/>
</dbReference>
<dbReference type="InterPro" id="IPR009241">
    <property type="entry name" value="HigB-like"/>
</dbReference>
<reference evidence="1" key="1">
    <citation type="submission" date="2013-11" db="EMBL/GenBank/DDBJ databases">
        <authorList>
            <person name="Liu C.-C."/>
            <person name="Tang C.Y."/>
            <person name="Kuo H.-Y."/>
            <person name="Chang K.-C."/>
            <person name="Liou M.-L."/>
        </authorList>
    </citation>
    <scope>NUCLEOTIDE SEQUENCE</scope>
    <source>
        <strain evidence="1">TYTH-1</strain>
        <plasmid evidence="1">pAB_CC</plasmid>
    </source>
</reference>
<keyword evidence="1" id="KW-0614">Plasmid</keyword>
<organism evidence="1">
    <name type="scientific">Acinetobacter baumannii TYTH-1</name>
    <dbReference type="NCBI Taxonomy" id="1100841"/>
    <lineage>
        <taxon>Bacteria</taxon>
        <taxon>Pseudomonadati</taxon>
        <taxon>Pseudomonadota</taxon>
        <taxon>Gammaproteobacteria</taxon>
        <taxon>Moraxellales</taxon>
        <taxon>Moraxellaceae</taxon>
        <taxon>Acinetobacter</taxon>
        <taxon>Acinetobacter calcoaceticus/baumannii complex</taxon>
    </lineage>
</organism>
<protein>
    <recommendedName>
        <fullName evidence="2">Type II toxin-antitoxin system RelE/ParE family toxin</fullName>
    </recommendedName>
</protein>
<evidence type="ECO:0000313" key="1">
    <source>
        <dbReference type="EMBL" id="AII26421.1"/>
    </source>
</evidence>
<name>A0A076G4Q7_ACIBA</name>